<organism evidence="3 4">
    <name type="scientific">Candidatus Fervidibacter sacchari</name>
    <dbReference type="NCBI Taxonomy" id="1448929"/>
    <lineage>
        <taxon>Bacteria</taxon>
        <taxon>Candidatus Fervidibacterota</taxon>
        <taxon>Candidatus Fervidibacter</taxon>
    </lineage>
</organism>
<protein>
    <recommendedName>
        <fullName evidence="5">Zinc ribbon domain-containing protein</fullName>
    </recommendedName>
</protein>
<dbReference type="RefSeq" id="WP_259099542.1">
    <property type="nucleotide sequence ID" value="NZ_CP130454.1"/>
</dbReference>
<gene>
    <name evidence="3" type="ORF">M2350_002830</name>
</gene>
<keyword evidence="2" id="KW-1133">Transmembrane helix</keyword>
<evidence type="ECO:0000313" key="3">
    <source>
        <dbReference type="EMBL" id="MCS3920401.1"/>
    </source>
</evidence>
<sequence>MKCPQCGFRNLPGTKTCGACGADLTVQSQNVSEPFYPPRAWGRQFRRFHERAARSRSGWQGTSTQSRPDLSPTSTLLQQAEQRRMRRLIWLTALKSLTGLIPGLGLIWEKRTKEGRNLLLAFLLCAAMVFLCWRNFLSNLALLAILVLSIYSVGATFFAAWQRNNLPTLANFQKAGIWLTIVSLLLWAYVLFRAGLNIVGGVAFMPVTVANDPVIQFGNQVLYSRLSRHLENLKPGDYVLVDTTGARELNPITQRLGDFYNPVRVVFSPSTIGRIEAVRQSESGTELVISVPLIFGSQTIHEKVLVPINAVQGKIIAILNPPSCRRWLP</sequence>
<feature type="transmembrane region" description="Helical" evidence="2">
    <location>
        <begin position="176"/>
        <end position="196"/>
    </location>
</feature>
<comment type="caution">
    <text evidence="3">The sequence shown here is derived from an EMBL/GenBank/DDBJ whole genome shotgun (WGS) entry which is preliminary data.</text>
</comment>
<keyword evidence="4" id="KW-1185">Reference proteome</keyword>
<accession>A0ABT2ER30</accession>
<evidence type="ECO:0000313" key="4">
    <source>
        <dbReference type="Proteomes" id="UP001204798"/>
    </source>
</evidence>
<feature type="compositionally biased region" description="Polar residues" evidence="1">
    <location>
        <begin position="57"/>
        <end position="74"/>
    </location>
</feature>
<reference evidence="3 4" key="1">
    <citation type="submission" date="2022-08" db="EMBL/GenBank/DDBJ databases">
        <title>Bacterial and archaeal communities from various locations to study Microbial Dark Matter (Phase II).</title>
        <authorList>
            <person name="Stepanauskas R."/>
        </authorList>
    </citation>
    <scope>NUCLEOTIDE SEQUENCE [LARGE SCALE GENOMIC DNA]</scope>
    <source>
        <strain evidence="3 4">PD1</strain>
    </source>
</reference>
<dbReference type="EMBL" id="JANUCP010000005">
    <property type="protein sequence ID" value="MCS3920401.1"/>
    <property type="molecule type" value="Genomic_DNA"/>
</dbReference>
<feature type="region of interest" description="Disordered" evidence="1">
    <location>
        <begin position="53"/>
        <end position="74"/>
    </location>
</feature>
<evidence type="ECO:0000256" key="1">
    <source>
        <dbReference type="SAM" id="MobiDB-lite"/>
    </source>
</evidence>
<feature type="transmembrane region" description="Helical" evidence="2">
    <location>
        <begin position="140"/>
        <end position="161"/>
    </location>
</feature>
<name>A0ABT2ER30_9BACT</name>
<evidence type="ECO:0008006" key="5">
    <source>
        <dbReference type="Google" id="ProtNLM"/>
    </source>
</evidence>
<evidence type="ECO:0000256" key="2">
    <source>
        <dbReference type="SAM" id="Phobius"/>
    </source>
</evidence>
<keyword evidence="2" id="KW-0812">Transmembrane</keyword>
<feature type="transmembrane region" description="Helical" evidence="2">
    <location>
        <begin position="88"/>
        <end position="108"/>
    </location>
</feature>
<feature type="transmembrane region" description="Helical" evidence="2">
    <location>
        <begin position="114"/>
        <end position="133"/>
    </location>
</feature>
<proteinExistence type="predicted"/>
<keyword evidence="2" id="KW-0472">Membrane</keyword>
<dbReference type="Proteomes" id="UP001204798">
    <property type="component" value="Unassembled WGS sequence"/>
</dbReference>